<comment type="caution">
    <text evidence="1">The sequence shown here is derived from an EMBL/GenBank/DDBJ whole genome shotgun (WGS) entry which is preliminary data.</text>
</comment>
<protein>
    <submittedName>
        <fullName evidence="1">Uncharacterized protein</fullName>
    </submittedName>
</protein>
<evidence type="ECO:0000313" key="2">
    <source>
        <dbReference type="Proteomes" id="UP001310594"/>
    </source>
</evidence>
<gene>
    <name evidence="1" type="ORF">LTR97_012247</name>
</gene>
<reference evidence="1" key="1">
    <citation type="submission" date="2023-08" db="EMBL/GenBank/DDBJ databases">
        <title>Black Yeasts Isolated from many extreme environments.</title>
        <authorList>
            <person name="Coleine C."/>
            <person name="Stajich J.E."/>
            <person name="Selbmann L."/>
        </authorList>
    </citation>
    <scope>NUCLEOTIDE SEQUENCE</scope>
    <source>
        <strain evidence="1">CCFEE 5810</strain>
    </source>
</reference>
<dbReference type="EMBL" id="JAVRQU010000025">
    <property type="protein sequence ID" value="KAK5690379.1"/>
    <property type="molecule type" value="Genomic_DNA"/>
</dbReference>
<evidence type="ECO:0000313" key="1">
    <source>
        <dbReference type="EMBL" id="KAK5690379.1"/>
    </source>
</evidence>
<proteinExistence type="predicted"/>
<organism evidence="1 2">
    <name type="scientific">Elasticomyces elasticus</name>
    <dbReference type="NCBI Taxonomy" id="574655"/>
    <lineage>
        <taxon>Eukaryota</taxon>
        <taxon>Fungi</taxon>
        <taxon>Dikarya</taxon>
        <taxon>Ascomycota</taxon>
        <taxon>Pezizomycotina</taxon>
        <taxon>Dothideomycetes</taxon>
        <taxon>Dothideomycetidae</taxon>
        <taxon>Mycosphaerellales</taxon>
        <taxon>Teratosphaeriaceae</taxon>
        <taxon>Elasticomyces</taxon>
    </lineage>
</organism>
<dbReference type="Proteomes" id="UP001310594">
    <property type="component" value="Unassembled WGS sequence"/>
</dbReference>
<name>A0AAN7ZZ59_9PEZI</name>
<accession>A0AAN7ZZ59</accession>
<sequence>MATTDGRKTRIYAIGLSGAPPIRPDIAHMTPEVVAAQSKANREHLIAAGYDYRGMGIHDRGDFDEKFEKIKRELEDFQPDGYFMGFGLRVPHARMGFPPSPDRMAETVERVMSRTGAGQ</sequence>
<dbReference type="AlphaFoldDB" id="A0AAN7ZZ59"/>